<dbReference type="Pfam" id="PF12686">
    <property type="entry name" value="DUF3800"/>
    <property type="match status" value="1"/>
</dbReference>
<gene>
    <name evidence="1" type="ORF">ACE1CA_06630</name>
</gene>
<dbReference type="Proteomes" id="UP001576780">
    <property type="component" value="Unassembled WGS sequence"/>
</dbReference>
<accession>A0ABV4WGJ0</accession>
<protein>
    <submittedName>
        <fullName evidence="1">DUF3800 domain-containing protein</fullName>
    </submittedName>
</protein>
<proteinExistence type="predicted"/>
<reference evidence="1 2" key="1">
    <citation type="submission" date="2024-09" db="EMBL/GenBank/DDBJ databases">
        <title>Floridaenema gen nov. (Aerosakkonemataceae, Aerosakkonematales ord. nov., Cyanobacteria) from benthic tropical and subtropical fresh waters, with the description of four new species.</title>
        <authorList>
            <person name="Moretto J.A."/>
            <person name="Berthold D.E."/>
            <person name="Lefler F.W."/>
            <person name="Huang I.-S."/>
            <person name="Laughinghouse H. IV."/>
        </authorList>
    </citation>
    <scope>NUCLEOTIDE SEQUENCE [LARGE SCALE GENOMIC DNA]</scope>
    <source>
        <strain evidence="1 2">BLCC-F167</strain>
    </source>
</reference>
<keyword evidence="2" id="KW-1185">Reference proteome</keyword>
<name>A0ABV4WGJ0_9CYAN</name>
<organism evidence="1 2">
    <name type="scientific">Floridaenema evergladense BLCC-F167</name>
    <dbReference type="NCBI Taxonomy" id="3153639"/>
    <lineage>
        <taxon>Bacteria</taxon>
        <taxon>Bacillati</taxon>
        <taxon>Cyanobacteriota</taxon>
        <taxon>Cyanophyceae</taxon>
        <taxon>Oscillatoriophycideae</taxon>
        <taxon>Aerosakkonematales</taxon>
        <taxon>Aerosakkonemataceae</taxon>
        <taxon>Floridanema</taxon>
        <taxon>Floridanema evergladense</taxon>
    </lineage>
</organism>
<evidence type="ECO:0000313" key="1">
    <source>
        <dbReference type="EMBL" id="MFB2834194.1"/>
    </source>
</evidence>
<sequence length="248" mass="28745">MTEFLYVDESGDNGLQEGSSEFYILAGLAIESFNIRELYWKIREFRQSITKRYGLDFQEIKGSDIFYHRGPFFNSLVAPSNLEEIHKEIVNIICESPINLFAFIKSKKEFKERYNPLSNPNAIKVFTQEIWRDFLSSYEEHLLDKSRQNEQPENGLVYVDSSNSKQEGHIRKIVREYFHKEPKFPGAGIVEDPVFLDSHSSYFIQLSDILAFTISRLVCGKGNKDVFAIDSEIASKLQTKIKGKINYL</sequence>
<dbReference type="RefSeq" id="WP_413276633.1">
    <property type="nucleotide sequence ID" value="NZ_JBHFNT010000054.1"/>
</dbReference>
<dbReference type="EMBL" id="JBHFNT010000054">
    <property type="protein sequence ID" value="MFB2834194.1"/>
    <property type="molecule type" value="Genomic_DNA"/>
</dbReference>
<comment type="caution">
    <text evidence="1">The sequence shown here is derived from an EMBL/GenBank/DDBJ whole genome shotgun (WGS) entry which is preliminary data.</text>
</comment>
<evidence type="ECO:0000313" key="2">
    <source>
        <dbReference type="Proteomes" id="UP001576780"/>
    </source>
</evidence>
<dbReference type="InterPro" id="IPR024524">
    <property type="entry name" value="DUF3800"/>
</dbReference>